<dbReference type="GO" id="GO:0003677">
    <property type="term" value="F:DNA binding"/>
    <property type="evidence" value="ECO:0007669"/>
    <property type="project" value="InterPro"/>
</dbReference>
<feature type="domain" description="SAWADEE" evidence="3">
    <location>
        <begin position="169"/>
        <end position="296"/>
    </location>
</feature>
<dbReference type="EMBL" id="JAMZMK010012186">
    <property type="protein sequence ID" value="KAI7724572.1"/>
    <property type="molecule type" value="Genomic_DNA"/>
</dbReference>
<dbReference type="GO" id="GO:0005634">
    <property type="term" value="C:nucleus"/>
    <property type="evidence" value="ECO:0007669"/>
    <property type="project" value="UniProtKB-SubCell"/>
</dbReference>
<dbReference type="Pfam" id="PF16719">
    <property type="entry name" value="SAWADEE"/>
    <property type="match status" value="1"/>
</dbReference>
<dbReference type="InterPro" id="IPR001356">
    <property type="entry name" value="HD"/>
</dbReference>
<dbReference type="Gene3D" id="2.40.50.40">
    <property type="match status" value="1"/>
</dbReference>
<comment type="caution">
    <text evidence="4">The sequence shown here is derived from an EMBL/GenBank/DDBJ whole genome shotgun (WGS) entry which is preliminary data.</text>
</comment>
<comment type="subcellular location">
    <subcellularLocation>
        <location evidence="1">Nucleus</location>
    </subcellularLocation>
</comment>
<dbReference type="InterPro" id="IPR032001">
    <property type="entry name" value="SAWADEE_dom"/>
</dbReference>
<feature type="compositionally biased region" description="Basic and acidic residues" evidence="2">
    <location>
        <begin position="559"/>
        <end position="570"/>
    </location>
</feature>
<dbReference type="CDD" id="cd00086">
    <property type="entry name" value="homeodomain"/>
    <property type="match status" value="1"/>
</dbReference>
<dbReference type="Proteomes" id="UP001206925">
    <property type="component" value="Unassembled WGS sequence"/>
</dbReference>
<sequence>KPAIVIHSVIKSIKVGTNCQTESLNCQTIAEMEAVLQAHKTALPERQVLISLAEKFSKSEERLGKTEVQIKQVWNWFQNRRFAIRAKAAKATSQLNVTTQMAREDSAMAKGVPQATQPHAASSVNVRSLPQALQLLTVPSASVRTFPQAPQHPPAFSVQTATRVADNSQMEYEAKSARDGAWYDVSTFLSHRSLETGDPEALVRFAGFGVEEDEWVNVRKHVRQRSLPCESSECVAVLPADLILCFQEGKEQALYFDAHVLDAQRRRHDVRGCRCRFLVRYDHDQSEEIVPLRKICRRPETDYRLQQLHAVNESISANQIKSTANNNSIHTGSSLRVYPPAEAQPKQNKVEPVVPSEAPHKRPRLDSVVPSEGTERQSKVEPDVVTDVPQNQQKVQPAVPASPSQPIVEPQKVEPVAPFPSNQASLEPKEVEPAVPVPSAQGSGESQNAVPVAPTILDEAPVGFQQVQPVMFDVSTEVTVEPHKVETEVVVSLPEALEEHNKSRPVPSGEVPEAVGPAVPPSAEVPVGPHEGGSEVAEPQKELVVSDVPDQPHISNLETKTEEPVAKTEEPVMPVSTNDPTAVQEAKIDEPVAPVYNNDPNVVQEVSEAQSEEPVVHVSPKT</sequence>
<dbReference type="Gene3D" id="2.30.30.140">
    <property type="match status" value="1"/>
</dbReference>
<dbReference type="AlphaFoldDB" id="A0AAD5G1H9"/>
<feature type="non-terminal residue" evidence="4">
    <location>
        <position position="622"/>
    </location>
</feature>
<protein>
    <recommendedName>
        <fullName evidence="3">SAWADEE domain-containing protein</fullName>
    </recommendedName>
</protein>
<proteinExistence type="predicted"/>
<dbReference type="PANTHER" id="PTHR33827">
    <property type="entry name" value="PROTEIN SAWADEE HOMEODOMAIN HOMOLOG 2"/>
    <property type="match status" value="1"/>
</dbReference>
<accession>A0AAD5G1H9</accession>
<evidence type="ECO:0000313" key="5">
    <source>
        <dbReference type="Proteomes" id="UP001206925"/>
    </source>
</evidence>
<keyword evidence="5" id="KW-1185">Reference proteome</keyword>
<gene>
    <name evidence="4" type="ORF">M8C21_004292</name>
</gene>
<evidence type="ECO:0000259" key="3">
    <source>
        <dbReference type="Pfam" id="PF16719"/>
    </source>
</evidence>
<dbReference type="InterPro" id="IPR009057">
    <property type="entry name" value="Homeodomain-like_sf"/>
</dbReference>
<dbReference type="InterPro" id="IPR039276">
    <property type="entry name" value="SHH1/2"/>
</dbReference>
<evidence type="ECO:0000256" key="2">
    <source>
        <dbReference type="SAM" id="MobiDB-lite"/>
    </source>
</evidence>
<dbReference type="PANTHER" id="PTHR33827:SF7">
    <property type="entry name" value="PROTEIN SAWADEE HOMEODOMAIN HOMOLOG 2"/>
    <property type="match status" value="1"/>
</dbReference>
<feature type="compositionally biased region" description="Basic and acidic residues" evidence="2">
    <location>
        <begin position="373"/>
        <end position="382"/>
    </location>
</feature>
<organism evidence="4 5">
    <name type="scientific">Ambrosia artemisiifolia</name>
    <name type="common">Common ragweed</name>
    <dbReference type="NCBI Taxonomy" id="4212"/>
    <lineage>
        <taxon>Eukaryota</taxon>
        <taxon>Viridiplantae</taxon>
        <taxon>Streptophyta</taxon>
        <taxon>Embryophyta</taxon>
        <taxon>Tracheophyta</taxon>
        <taxon>Spermatophyta</taxon>
        <taxon>Magnoliopsida</taxon>
        <taxon>eudicotyledons</taxon>
        <taxon>Gunneridae</taxon>
        <taxon>Pentapetalae</taxon>
        <taxon>asterids</taxon>
        <taxon>campanulids</taxon>
        <taxon>Asterales</taxon>
        <taxon>Asteraceae</taxon>
        <taxon>Asteroideae</taxon>
        <taxon>Heliantheae alliance</taxon>
        <taxon>Heliantheae</taxon>
        <taxon>Ambrosia</taxon>
    </lineage>
</organism>
<feature type="region of interest" description="Disordered" evidence="2">
    <location>
        <begin position="496"/>
        <end position="579"/>
    </location>
</feature>
<evidence type="ECO:0000256" key="1">
    <source>
        <dbReference type="ARBA" id="ARBA00004123"/>
    </source>
</evidence>
<name>A0AAD5G1H9_AMBAR</name>
<feature type="compositionally biased region" description="Low complexity" evidence="2">
    <location>
        <begin position="509"/>
        <end position="529"/>
    </location>
</feature>
<dbReference type="SUPFAM" id="SSF46689">
    <property type="entry name" value="Homeodomain-like"/>
    <property type="match status" value="1"/>
</dbReference>
<dbReference type="GO" id="GO:0003682">
    <property type="term" value="F:chromatin binding"/>
    <property type="evidence" value="ECO:0007669"/>
    <property type="project" value="InterPro"/>
</dbReference>
<evidence type="ECO:0000313" key="4">
    <source>
        <dbReference type="EMBL" id="KAI7724572.1"/>
    </source>
</evidence>
<feature type="region of interest" description="Disordered" evidence="2">
    <location>
        <begin position="342"/>
        <end position="406"/>
    </location>
</feature>
<reference evidence="4" key="1">
    <citation type="submission" date="2022-06" db="EMBL/GenBank/DDBJ databases">
        <title>Uncovering the hologenomic basis of an extraordinary plant invasion.</title>
        <authorList>
            <person name="Bieker V.C."/>
            <person name="Martin M.D."/>
            <person name="Gilbert T."/>
            <person name="Hodgins K."/>
            <person name="Battlay P."/>
            <person name="Petersen B."/>
            <person name="Wilson J."/>
        </authorList>
    </citation>
    <scope>NUCLEOTIDE SEQUENCE</scope>
    <source>
        <strain evidence="4">AA19_3_7</strain>
        <tissue evidence="4">Leaf</tissue>
    </source>
</reference>